<evidence type="ECO:0000256" key="4">
    <source>
        <dbReference type="ARBA" id="ARBA00023163"/>
    </source>
</evidence>
<keyword evidence="8" id="KW-1185">Reference proteome</keyword>
<reference evidence="7 8" key="1">
    <citation type="submission" date="2018-10" db="EMBL/GenBank/DDBJ databases">
        <title>Genomic Encyclopedia of Archaeal and Bacterial Type Strains, Phase II (KMG-II): from individual species to whole genera.</title>
        <authorList>
            <person name="Goeker M."/>
        </authorList>
    </citation>
    <scope>NUCLEOTIDE SEQUENCE [LARGE SCALE GENOMIC DNA]</scope>
    <source>
        <strain evidence="7 8">DSM 43383</strain>
    </source>
</reference>
<comment type="caution">
    <text evidence="7">The sequence shown here is derived from an EMBL/GenBank/DDBJ whole genome shotgun (WGS) entry which is preliminary data.</text>
</comment>
<dbReference type="NCBIfam" id="TIGR02937">
    <property type="entry name" value="sigma70-ECF"/>
    <property type="match status" value="1"/>
</dbReference>
<evidence type="ECO:0000256" key="2">
    <source>
        <dbReference type="ARBA" id="ARBA00023015"/>
    </source>
</evidence>
<dbReference type="CDD" id="cd06171">
    <property type="entry name" value="Sigma70_r4"/>
    <property type="match status" value="1"/>
</dbReference>
<organism evidence="7 8">
    <name type="scientific">Actinomadura pelletieri DSM 43383</name>
    <dbReference type="NCBI Taxonomy" id="1120940"/>
    <lineage>
        <taxon>Bacteria</taxon>
        <taxon>Bacillati</taxon>
        <taxon>Actinomycetota</taxon>
        <taxon>Actinomycetes</taxon>
        <taxon>Streptosporangiales</taxon>
        <taxon>Thermomonosporaceae</taxon>
        <taxon>Actinomadura</taxon>
    </lineage>
</organism>
<dbReference type="InterPro" id="IPR014284">
    <property type="entry name" value="RNA_pol_sigma-70_dom"/>
</dbReference>
<dbReference type="PANTHER" id="PTHR43133:SF61">
    <property type="entry name" value="ECF RNA POLYMERASE SIGMA FACTOR SIGC"/>
    <property type="match status" value="1"/>
</dbReference>
<dbReference type="InterPro" id="IPR013325">
    <property type="entry name" value="RNA_pol_sigma_r2"/>
</dbReference>
<sequence length="177" mass="19671">MDKLTRLALAARNGDEPKIREFIEASAPEVWRLCAALADVDSADDLTQETYARACVALPRFRGEASARTWLLSIARRVVADTIRKRARTRRLEATLQAHSARAESMASSTGEVEIRLLIAALPQERREAFVLTQLHGLSYEEAADVCGCPIGTIRSRVARARENLLEWLSDEARSVP</sequence>
<comment type="similarity">
    <text evidence="1">Belongs to the sigma-70 factor family. ECF subfamily.</text>
</comment>
<dbReference type="PANTHER" id="PTHR43133">
    <property type="entry name" value="RNA POLYMERASE ECF-TYPE SIGMA FACTO"/>
    <property type="match status" value="1"/>
</dbReference>
<evidence type="ECO:0000256" key="3">
    <source>
        <dbReference type="ARBA" id="ARBA00023082"/>
    </source>
</evidence>
<dbReference type="InterPro" id="IPR013324">
    <property type="entry name" value="RNA_pol_sigma_r3/r4-like"/>
</dbReference>
<evidence type="ECO:0000259" key="6">
    <source>
        <dbReference type="Pfam" id="PF08281"/>
    </source>
</evidence>
<feature type="domain" description="RNA polymerase sigma factor 70 region 4 type 2" evidence="6">
    <location>
        <begin position="114"/>
        <end position="165"/>
    </location>
</feature>
<dbReference type="GO" id="GO:0016987">
    <property type="term" value="F:sigma factor activity"/>
    <property type="evidence" value="ECO:0007669"/>
    <property type="project" value="UniProtKB-KW"/>
</dbReference>
<keyword evidence="3" id="KW-0731">Sigma factor</keyword>
<dbReference type="InterPro" id="IPR036388">
    <property type="entry name" value="WH-like_DNA-bd_sf"/>
</dbReference>
<gene>
    <name evidence="7" type="ORF">BZB76_1079</name>
</gene>
<evidence type="ECO:0000256" key="1">
    <source>
        <dbReference type="ARBA" id="ARBA00010641"/>
    </source>
</evidence>
<dbReference type="EMBL" id="RBWU01000001">
    <property type="protein sequence ID" value="RKS79604.1"/>
    <property type="molecule type" value="Genomic_DNA"/>
</dbReference>
<dbReference type="AlphaFoldDB" id="A0A495R059"/>
<dbReference type="Pfam" id="PF08281">
    <property type="entry name" value="Sigma70_r4_2"/>
    <property type="match status" value="1"/>
</dbReference>
<proteinExistence type="inferred from homology"/>
<keyword evidence="2" id="KW-0805">Transcription regulation</keyword>
<dbReference type="GO" id="GO:0003677">
    <property type="term" value="F:DNA binding"/>
    <property type="evidence" value="ECO:0007669"/>
    <property type="project" value="InterPro"/>
</dbReference>
<dbReference type="OrthoDB" id="3821507at2"/>
<keyword evidence="4" id="KW-0804">Transcription</keyword>
<dbReference type="Gene3D" id="1.10.10.10">
    <property type="entry name" value="Winged helix-like DNA-binding domain superfamily/Winged helix DNA-binding domain"/>
    <property type="match status" value="1"/>
</dbReference>
<accession>A0A495R059</accession>
<dbReference type="GO" id="GO:0006352">
    <property type="term" value="P:DNA-templated transcription initiation"/>
    <property type="evidence" value="ECO:0007669"/>
    <property type="project" value="InterPro"/>
</dbReference>
<dbReference type="RefSeq" id="WP_121433096.1">
    <property type="nucleotide sequence ID" value="NZ_RBWU01000001.1"/>
</dbReference>
<evidence type="ECO:0000313" key="7">
    <source>
        <dbReference type="EMBL" id="RKS79604.1"/>
    </source>
</evidence>
<dbReference type="Pfam" id="PF04542">
    <property type="entry name" value="Sigma70_r2"/>
    <property type="match status" value="1"/>
</dbReference>
<dbReference type="SUPFAM" id="SSF88659">
    <property type="entry name" value="Sigma3 and sigma4 domains of RNA polymerase sigma factors"/>
    <property type="match status" value="1"/>
</dbReference>
<protein>
    <submittedName>
        <fullName evidence="7">RNA polymerase sigma-70 factor (ECF subfamily)</fullName>
    </submittedName>
</protein>
<dbReference type="Proteomes" id="UP000274601">
    <property type="component" value="Unassembled WGS sequence"/>
</dbReference>
<dbReference type="InterPro" id="IPR007627">
    <property type="entry name" value="RNA_pol_sigma70_r2"/>
</dbReference>
<dbReference type="InterPro" id="IPR013249">
    <property type="entry name" value="RNA_pol_sigma70_r4_t2"/>
</dbReference>
<dbReference type="SUPFAM" id="SSF88946">
    <property type="entry name" value="Sigma2 domain of RNA polymerase sigma factors"/>
    <property type="match status" value="1"/>
</dbReference>
<name>A0A495R059_9ACTN</name>
<evidence type="ECO:0000259" key="5">
    <source>
        <dbReference type="Pfam" id="PF04542"/>
    </source>
</evidence>
<dbReference type="InterPro" id="IPR039425">
    <property type="entry name" value="RNA_pol_sigma-70-like"/>
</dbReference>
<feature type="domain" description="RNA polymerase sigma-70 region 2" evidence="5">
    <location>
        <begin position="23"/>
        <end position="89"/>
    </location>
</feature>
<evidence type="ECO:0000313" key="8">
    <source>
        <dbReference type="Proteomes" id="UP000274601"/>
    </source>
</evidence>
<dbReference type="Gene3D" id="1.10.1740.10">
    <property type="match status" value="1"/>
</dbReference>